<name>A0ACC6TG81_9MICC</name>
<evidence type="ECO:0000313" key="2">
    <source>
        <dbReference type="Proteomes" id="UP001549207"/>
    </source>
</evidence>
<sequence length="384" mass="40665">MKSPATWSVPPTDASLPVAVEVLRRGPISRAAVARRLQLSPGSLSRLTAPLIAGGLLREVGEHNDGRVGRPTRLLDMDVDAKHFVGMKLRGNEIIAARTNLRGEIQQHRSVQIHDRSPKTVIGQIADLAKQVSEGLDIDGLGIGIGGLIRDREYVVDARFLGWSDLPLARLVGEATGIPTLVDNDLVAFTEYEHWFGEGREDDRFAVVTLGVGTGFGLVANGAIVTGDDYGIGLVGHWPLDPTGPLCFAGHRGCATSVLNSDAIARHVAEALNRPVDFEGALDLAADGNPAARRVIDDAGRGLGRLLAAICNLTLPQRIIIAGEGVRLAYIASEAIHAGIAADRDPRATTPPIVLGTKDNVDWCRGAAVLAIQAYVHGKLPVVG</sequence>
<dbReference type="EMBL" id="JBEPNJ010000008">
    <property type="protein sequence ID" value="MET3772665.1"/>
    <property type="molecule type" value="Genomic_DNA"/>
</dbReference>
<dbReference type="Proteomes" id="UP001549207">
    <property type="component" value="Unassembled WGS sequence"/>
</dbReference>
<gene>
    <name evidence="1" type="ORF">ABIC98_002320</name>
</gene>
<protein>
    <submittedName>
        <fullName evidence="1">NBD/HSP70 family sugar kinase</fullName>
    </submittedName>
</protein>
<keyword evidence="1" id="KW-0808">Transferase</keyword>
<comment type="caution">
    <text evidence="1">The sequence shown here is derived from an EMBL/GenBank/DDBJ whole genome shotgun (WGS) entry which is preliminary data.</text>
</comment>
<reference evidence="1" key="1">
    <citation type="submission" date="2024-06" db="EMBL/GenBank/DDBJ databases">
        <title>Genomic Encyclopedia of Type Strains, Phase IV (KMG-IV): sequencing the most valuable type-strain genomes for metagenomic binning, comparative biology and taxonomic classification.</title>
        <authorList>
            <person name="Goeker M."/>
        </authorList>
    </citation>
    <scope>NUCLEOTIDE SEQUENCE</scope>
    <source>
        <strain evidence="1">SJCon</strain>
    </source>
</reference>
<keyword evidence="1" id="KW-0418">Kinase</keyword>
<evidence type="ECO:0000313" key="1">
    <source>
        <dbReference type="EMBL" id="MET3772665.1"/>
    </source>
</evidence>
<accession>A0ACC6TG81</accession>
<keyword evidence="2" id="KW-1185">Reference proteome</keyword>
<proteinExistence type="predicted"/>
<organism evidence="1 2">
    <name type="scientific">Arthrobacter nitrophenolicus</name>
    <dbReference type="NCBI Taxonomy" id="683150"/>
    <lineage>
        <taxon>Bacteria</taxon>
        <taxon>Bacillati</taxon>
        <taxon>Actinomycetota</taxon>
        <taxon>Actinomycetes</taxon>
        <taxon>Micrococcales</taxon>
        <taxon>Micrococcaceae</taxon>
        <taxon>Arthrobacter</taxon>
    </lineage>
</organism>